<evidence type="ECO:0000256" key="1">
    <source>
        <dbReference type="SAM" id="MobiDB-lite"/>
    </source>
</evidence>
<sequence length="451" mass="51377">MTTNPLYLVFRDEIDYHHDPSGGMRLSEIRGSYWSYEAAKAAAKQDLLNDWKRNFFDVYEEVEEGEETGLFQVNVECPEGEIMTVYVKKVDVPLLPSSSSEASTPDVSKGKGKAAIDSNRYTPSAKLTSTSTMLPEKIQQAKVYHVIRREIHWHLDPSGKTQGTRVRSTCWTYEEAVNMAKRDLTDDFRRETFVEYEEMEKGDTGHFEINARCNLGNEYRTYIEEGKMVVPPPGHLFSIPPINSIQNATPVSQTPQSTASIRSDTITDSSHQQVRNSAPVSQSTSHRYPLPPHTRQVHLPNEAYVIFRTDHVHPDDHDGNTSLATDEAYISVADANQRASWELDEIEGREDSDDEEWESPHERGEGHHGNCLFGHIRLYWDELDQVDVTVKKVKLSWPVMNDYLILLRMQQQETNPVATQVPRNEDSEERGEKRRKINAGQAEVVDLTGVD</sequence>
<organism evidence="2">
    <name type="scientific">Kwoniella pini CBS 10737</name>
    <dbReference type="NCBI Taxonomy" id="1296096"/>
    <lineage>
        <taxon>Eukaryota</taxon>
        <taxon>Fungi</taxon>
        <taxon>Dikarya</taxon>
        <taxon>Basidiomycota</taxon>
        <taxon>Agaricomycotina</taxon>
        <taxon>Tremellomycetes</taxon>
        <taxon>Tremellales</taxon>
        <taxon>Cryptococcaceae</taxon>
        <taxon>Kwoniella</taxon>
    </lineage>
</organism>
<feature type="region of interest" description="Disordered" evidence="1">
    <location>
        <begin position="96"/>
        <end position="116"/>
    </location>
</feature>
<evidence type="ECO:0000313" key="3">
    <source>
        <dbReference type="EMBL" id="WWC67579.1"/>
    </source>
</evidence>
<feature type="region of interest" description="Disordered" evidence="1">
    <location>
        <begin position="340"/>
        <end position="368"/>
    </location>
</feature>
<evidence type="ECO:0000313" key="4">
    <source>
        <dbReference type="Proteomes" id="UP000094020"/>
    </source>
</evidence>
<keyword evidence="4" id="KW-1185">Reference proteome</keyword>
<dbReference type="RefSeq" id="XP_019008854.1">
    <property type="nucleotide sequence ID" value="XM_019158241.1"/>
</dbReference>
<proteinExistence type="predicted"/>
<feature type="compositionally biased region" description="Basic and acidic residues" evidence="1">
    <location>
        <begin position="358"/>
        <end position="368"/>
    </location>
</feature>
<evidence type="ECO:0000313" key="2">
    <source>
        <dbReference type="EMBL" id="OCF47635.1"/>
    </source>
</evidence>
<dbReference type="AlphaFoldDB" id="A0A1B9HWH8"/>
<name>A0A1B9HWH8_9TREE</name>
<reference evidence="2" key="3">
    <citation type="submission" date="2016-07" db="EMBL/GenBank/DDBJ databases">
        <title>Evolution of pathogenesis and genome organization in the Tremellales.</title>
        <authorList>
            <person name="Cuomo C."/>
            <person name="Litvintseva A."/>
            <person name="Heitman J."/>
            <person name="Chen Y."/>
            <person name="Sun S."/>
            <person name="Springer D."/>
            <person name="Dromer F."/>
            <person name="Young S."/>
            <person name="Zeng Q."/>
            <person name="Chapman S."/>
            <person name="Gujja S."/>
            <person name="Saif S."/>
            <person name="Birren B."/>
        </authorList>
    </citation>
    <scope>NUCLEOTIDE SEQUENCE</scope>
    <source>
        <strain evidence="2">CBS 10737</strain>
    </source>
</reference>
<protein>
    <submittedName>
        <fullName evidence="2">Uncharacterized protein</fullName>
    </submittedName>
</protein>
<gene>
    <name evidence="2" type="ORF">I206_06538</name>
    <name evidence="3" type="ORF">I206_101489</name>
</gene>
<reference evidence="3" key="4">
    <citation type="submission" date="2024-02" db="EMBL/GenBank/DDBJ databases">
        <title>Comparative genomics of Cryptococcus and Kwoniella reveals pathogenesis evolution and contrasting modes of karyotype evolution via chromosome fusion or intercentromeric recombination.</title>
        <authorList>
            <person name="Coelho M.A."/>
            <person name="David-Palma M."/>
            <person name="Shea T."/>
            <person name="Bowers K."/>
            <person name="McGinley-Smith S."/>
            <person name="Mohammad A.W."/>
            <person name="Gnirke A."/>
            <person name="Yurkov A.M."/>
            <person name="Nowrousian M."/>
            <person name="Sun S."/>
            <person name="Cuomo C.A."/>
            <person name="Heitman J."/>
        </authorList>
    </citation>
    <scope>NUCLEOTIDE SEQUENCE</scope>
    <source>
        <strain evidence="3">CBS 10737</strain>
    </source>
</reference>
<feature type="region of interest" description="Disordered" evidence="1">
    <location>
        <begin position="247"/>
        <end position="295"/>
    </location>
</feature>
<feature type="region of interest" description="Disordered" evidence="1">
    <location>
        <begin position="415"/>
        <end position="451"/>
    </location>
</feature>
<feature type="compositionally biased region" description="Polar residues" evidence="1">
    <location>
        <begin position="247"/>
        <end position="286"/>
    </location>
</feature>
<accession>A0A1B9HWH8</accession>
<dbReference type="OrthoDB" id="3250281at2759"/>
<feature type="compositionally biased region" description="Acidic residues" evidence="1">
    <location>
        <begin position="342"/>
        <end position="357"/>
    </location>
</feature>
<dbReference type="KEGG" id="kpin:30174907"/>
<feature type="compositionally biased region" description="Polar residues" evidence="1">
    <location>
        <begin position="96"/>
        <end position="106"/>
    </location>
</feature>
<dbReference type="Proteomes" id="UP000094020">
    <property type="component" value="Chromosome 2"/>
</dbReference>
<reference evidence="3" key="2">
    <citation type="submission" date="2013-07" db="EMBL/GenBank/DDBJ databases">
        <authorList>
            <consortium name="The Broad Institute Genome Sequencing Platform"/>
            <person name="Cuomo C."/>
            <person name="Litvintseva A."/>
            <person name="Chen Y."/>
            <person name="Heitman J."/>
            <person name="Sun S."/>
            <person name="Springer D."/>
            <person name="Dromer F."/>
            <person name="Young S.K."/>
            <person name="Zeng Q."/>
            <person name="Gargeya S."/>
            <person name="Fitzgerald M."/>
            <person name="Abouelleil A."/>
            <person name="Alvarado L."/>
            <person name="Berlin A.M."/>
            <person name="Chapman S.B."/>
            <person name="Dewar J."/>
            <person name="Goldberg J."/>
            <person name="Griggs A."/>
            <person name="Gujja S."/>
            <person name="Hansen M."/>
            <person name="Howarth C."/>
            <person name="Imamovic A."/>
            <person name="Larimer J."/>
            <person name="McCowan C."/>
            <person name="Murphy C."/>
            <person name="Pearson M."/>
            <person name="Priest M."/>
            <person name="Roberts A."/>
            <person name="Saif S."/>
            <person name="Shea T."/>
            <person name="Sykes S."/>
            <person name="Wortman J."/>
            <person name="Nusbaum C."/>
            <person name="Birren B."/>
        </authorList>
    </citation>
    <scope>NUCLEOTIDE SEQUENCE</scope>
    <source>
        <strain evidence="3">CBS 10737</strain>
    </source>
</reference>
<reference evidence="2" key="1">
    <citation type="submission" date="2013-07" db="EMBL/GenBank/DDBJ databases">
        <title>The Genome Sequence of Cryptococcus pinus CBS10737.</title>
        <authorList>
            <consortium name="The Broad Institute Genome Sequencing Platform"/>
            <person name="Cuomo C."/>
            <person name="Litvintseva A."/>
            <person name="Chen Y."/>
            <person name="Heitman J."/>
            <person name="Sun S."/>
            <person name="Springer D."/>
            <person name="Dromer F."/>
            <person name="Young S.K."/>
            <person name="Zeng Q."/>
            <person name="Gargeya S."/>
            <person name="Fitzgerald M."/>
            <person name="Abouelleil A."/>
            <person name="Alvarado L."/>
            <person name="Berlin A.M."/>
            <person name="Chapman S.B."/>
            <person name="Dewar J."/>
            <person name="Goldberg J."/>
            <person name="Griggs A."/>
            <person name="Gujja S."/>
            <person name="Hansen M."/>
            <person name="Howarth C."/>
            <person name="Imamovic A."/>
            <person name="Larimer J."/>
            <person name="McCowan C."/>
            <person name="Murphy C."/>
            <person name="Pearson M."/>
            <person name="Priest M."/>
            <person name="Roberts A."/>
            <person name="Saif S."/>
            <person name="Shea T."/>
            <person name="Sykes S."/>
            <person name="Wortman J."/>
            <person name="Nusbaum C."/>
            <person name="Birren B."/>
        </authorList>
    </citation>
    <scope>NUCLEOTIDE SEQUENCE [LARGE SCALE GENOMIC DNA]</scope>
    <source>
        <strain evidence="2">CBS 10737</strain>
    </source>
</reference>
<dbReference type="EMBL" id="CP144520">
    <property type="protein sequence ID" value="WWC67579.1"/>
    <property type="molecule type" value="Genomic_DNA"/>
</dbReference>
<dbReference type="GeneID" id="30174907"/>
<dbReference type="EMBL" id="KV700116">
    <property type="protein sequence ID" value="OCF47635.1"/>
    <property type="molecule type" value="Genomic_DNA"/>
</dbReference>